<proteinExistence type="predicted"/>
<dbReference type="AlphaFoldDB" id="A0A5C3QMS8"/>
<gene>
    <name evidence="1" type="ORF">BDV98DRAFT_581279</name>
</gene>
<evidence type="ECO:0000313" key="2">
    <source>
        <dbReference type="Proteomes" id="UP000305067"/>
    </source>
</evidence>
<keyword evidence="2" id="KW-1185">Reference proteome</keyword>
<name>A0A5C3QMS8_9AGAR</name>
<protein>
    <submittedName>
        <fullName evidence="1">Uncharacterized protein</fullName>
    </submittedName>
</protein>
<sequence>MKRMRLSTNSSWLAVGPIGVTPTLDCTIACSRRVFKRSLELTSLVRRGQTSKGDDVFQWWRGHRFAAVVAALSREEVMREALLIDKVVNVEKIGDGVSATSLSSPDISRLLKRSMAESNVWKGGPEAGKVACIQLKVARAELSDFTRTRGPPQISKATRRLEADEQRSNPGFCCFDDVFGGLICMRSVIERTDRGKAREQRRMEFRIKGASGCTRIARLHVVNERGVVGA</sequence>
<accession>A0A5C3QMS8</accession>
<dbReference type="Proteomes" id="UP000305067">
    <property type="component" value="Unassembled WGS sequence"/>
</dbReference>
<evidence type="ECO:0000313" key="1">
    <source>
        <dbReference type="EMBL" id="TFL03263.1"/>
    </source>
</evidence>
<organism evidence="1 2">
    <name type="scientific">Pterulicium gracile</name>
    <dbReference type="NCBI Taxonomy" id="1884261"/>
    <lineage>
        <taxon>Eukaryota</taxon>
        <taxon>Fungi</taxon>
        <taxon>Dikarya</taxon>
        <taxon>Basidiomycota</taxon>
        <taxon>Agaricomycotina</taxon>
        <taxon>Agaricomycetes</taxon>
        <taxon>Agaricomycetidae</taxon>
        <taxon>Agaricales</taxon>
        <taxon>Pleurotineae</taxon>
        <taxon>Pterulaceae</taxon>
        <taxon>Pterulicium</taxon>
    </lineage>
</organism>
<reference evidence="1 2" key="1">
    <citation type="journal article" date="2019" name="Nat. Ecol. Evol.">
        <title>Megaphylogeny resolves global patterns of mushroom evolution.</title>
        <authorList>
            <person name="Varga T."/>
            <person name="Krizsan K."/>
            <person name="Foldi C."/>
            <person name="Dima B."/>
            <person name="Sanchez-Garcia M."/>
            <person name="Sanchez-Ramirez S."/>
            <person name="Szollosi G.J."/>
            <person name="Szarkandi J.G."/>
            <person name="Papp V."/>
            <person name="Albert L."/>
            <person name="Andreopoulos W."/>
            <person name="Angelini C."/>
            <person name="Antonin V."/>
            <person name="Barry K.W."/>
            <person name="Bougher N.L."/>
            <person name="Buchanan P."/>
            <person name="Buyck B."/>
            <person name="Bense V."/>
            <person name="Catcheside P."/>
            <person name="Chovatia M."/>
            <person name="Cooper J."/>
            <person name="Damon W."/>
            <person name="Desjardin D."/>
            <person name="Finy P."/>
            <person name="Geml J."/>
            <person name="Haridas S."/>
            <person name="Hughes K."/>
            <person name="Justo A."/>
            <person name="Karasinski D."/>
            <person name="Kautmanova I."/>
            <person name="Kiss B."/>
            <person name="Kocsube S."/>
            <person name="Kotiranta H."/>
            <person name="LaButti K.M."/>
            <person name="Lechner B.E."/>
            <person name="Liimatainen K."/>
            <person name="Lipzen A."/>
            <person name="Lukacs Z."/>
            <person name="Mihaltcheva S."/>
            <person name="Morgado L.N."/>
            <person name="Niskanen T."/>
            <person name="Noordeloos M.E."/>
            <person name="Ohm R.A."/>
            <person name="Ortiz-Santana B."/>
            <person name="Ovrebo C."/>
            <person name="Racz N."/>
            <person name="Riley R."/>
            <person name="Savchenko A."/>
            <person name="Shiryaev A."/>
            <person name="Soop K."/>
            <person name="Spirin V."/>
            <person name="Szebenyi C."/>
            <person name="Tomsovsky M."/>
            <person name="Tulloss R.E."/>
            <person name="Uehling J."/>
            <person name="Grigoriev I.V."/>
            <person name="Vagvolgyi C."/>
            <person name="Papp T."/>
            <person name="Martin F.M."/>
            <person name="Miettinen O."/>
            <person name="Hibbett D.S."/>
            <person name="Nagy L.G."/>
        </authorList>
    </citation>
    <scope>NUCLEOTIDE SEQUENCE [LARGE SCALE GENOMIC DNA]</scope>
    <source>
        <strain evidence="1 2">CBS 309.79</strain>
    </source>
</reference>
<dbReference type="EMBL" id="ML178820">
    <property type="protein sequence ID" value="TFL03263.1"/>
    <property type="molecule type" value="Genomic_DNA"/>
</dbReference>